<evidence type="ECO:0000256" key="5">
    <source>
        <dbReference type="ARBA" id="ARBA00022692"/>
    </source>
</evidence>
<keyword evidence="3 8" id="KW-0328">Glycosyltransferase</keyword>
<evidence type="ECO:0000256" key="2">
    <source>
        <dbReference type="ARBA" id="ARBA00007647"/>
    </source>
</evidence>
<evidence type="ECO:0000313" key="9">
    <source>
        <dbReference type="EMBL" id="KAK2153597.1"/>
    </source>
</evidence>
<dbReference type="Pfam" id="PF01697">
    <property type="entry name" value="Glyco_transf_92"/>
    <property type="match status" value="1"/>
</dbReference>
<dbReference type="Proteomes" id="UP001208570">
    <property type="component" value="Unassembled WGS sequence"/>
</dbReference>
<evidence type="ECO:0000256" key="4">
    <source>
        <dbReference type="ARBA" id="ARBA00022679"/>
    </source>
</evidence>
<dbReference type="AlphaFoldDB" id="A0AAD9JIH9"/>
<sequence>MAVFLRALTLLTLTAIITISWIIVTKQRYNLLPKYVYYQMSNMTTTKGTGSNRIIETAQPFTSFVQDAETCPNLSNVYNVSEIYLAFDNWHTVIDDLLYVYSAHVDPRHKDNSIIRIIGIISRHQLETTSPVYYCQMYFDGSENVSVIESVIYTIGEHRKPKFRMIELACNVSRDPWSLPPMLVSITTQTCAEPNNHLAVRQSYKNGFKTNFTLCLDGVLKHGTTKSSLIVEWIELNMLLGAEHIFVYNLSGSALLDPYLNYYERKGQLTILPWNIPIQFNEDLDEFGHDFHLVWNYAQTTAQNDCLYRNLFVARHLAYLDFDEFIIPQEVDVWNWNDMMEHAKHNCTNRPGSYVARNAFFLTNEINDSNVDEFNLTTALHTTMNDRLKKPGFRSKHILIPEHVRHVNIHYVEEYYDKSYSTCVVLPSVGHLHHYREFTKKGSKHTNLSALKYKPYLIRQIHHVYDEIK</sequence>
<evidence type="ECO:0000256" key="1">
    <source>
        <dbReference type="ARBA" id="ARBA00004167"/>
    </source>
</evidence>
<organism evidence="9 10">
    <name type="scientific">Paralvinella palmiformis</name>
    <dbReference type="NCBI Taxonomy" id="53620"/>
    <lineage>
        <taxon>Eukaryota</taxon>
        <taxon>Metazoa</taxon>
        <taxon>Spiralia</taxon>
        <taxon>Lophotrochozoa</taxon>
        <taxon>Annelida</taxon>
        <taxon>Polychaeta</taxon>
        <taxon>Sedentaria</taxon>
        <taxon>Canalipalpata</taxon>
        <taxon>Terebellida</taxon>
        <taxon>Terebelliformia</taxon>
        <taxon>Alvinellidae</taxon>
        <taxon>Paralvinella</taxon>
    </lineage>
</organism>
<evidence type="ECO:0000313" key="10">
    <source>
        <dbReference type="Proteomes" id="UP001208570"/>
    </source>
</evidence>
<reference evidence="9" key="1">
    <citation type="journal article" date="2023" name="Mol. Biol. Evol.">
        <title>Third-Generation Sequencing Reveals the Adaptive Role of the Epigenome in Three Deep-Sea Polychaetes.</title>
        <authorList>
            <person name="Perez M."/>
            <person name="Aroh O."/>
            <person name="Sun Y."/>
            <person name="Lan Y."/>
            <person name="Juniper S.K."/>
            <person name="Young C.R."/>
            <person name="Angers B."/>
            <person name="Qian P.Y."/>
        </authorList>
    </citation>
    <scope>NUCLEOTIDE SEQUENCE</scope>
    <source>
        <strain evidence="9">P08H-3</strain>
    </source>
</reference>
<dbReference type="PANTHER" id="PTHR21461">
    <property type="entry name" value="GLYCOSYLTRANSFERASE FAMILY 92 PROTEIN"/>
    <property type="match status" value="1"/>
</dbReference>
<evidence type="ECO:0000256" key="8">
    <source>
        <dbReference type="RuleBase" id="RU366017"/>
    </source>
</evidence>
<evidence type="ECO:0000256" key="7">
    <source>
        <dbReference type="ARBA" id="ARBA00023136"/>
    </source>
</evidence>
<comment type="caution">
    <text evidence="9">The sequence shown here is derived from an EMBL/GenBank/DDBJ whole genome shotgun (WGS) entry which is preliminary data.</text>
</comment>
<accession>A0AAD9JIH9</accession>
<dbReference type="EMBL" id="JAODUP010000291">
    <property type="protein sequence ID" value="KAK2153597.1"/>
    <property type="molecule type" value="Genomic_DNA"/>
</dbReference>
<keyword evidence="10" id="KW-1185">Reference proteome</keyword>
<dbReference type="GO" id="GO:0016020">
    <property type="term" value="C:membrane"/>
    <property type="evidence" value="ECO:0007669"/>
    <property type="project" value="UniProtKB-SubCell"/>
</dbReference>
<comment type="similarity">
    <text evidence="2 8">Belongs to the glycosyltransferase 92 family.</text>
</comment>
<dbReference type="EC" id="2.4.1.-" evidence="8"/>
<keyword evidence="5 8" id="KW-0812">Transmembrane</keyword>
<evidence type="ECO:0000256" key="6">
    <source>
        <dbReference type="ARBA" id="ARBA00022989"/>
    </source>
</evidence>
<proteinExistence type="inferred from homology"/>
<dbReference type="GO" id="GO:0005737">
    <property type="term" value="C:cytoplasm"/>
    <property type="evidence" value="ECO:0007669"/>
    <property type="project" value="TreeGrafter"/>
</dbReference>
<evidence type="ECO:0000256" key="3">
    <source>
        <dbReference type="ARBA" id="ARBA00022676"/>
    </source>
</evidence>
<keyword evidence="4 8" id="KW-0808">Transferase</keyword>
<name>A0AAD9JIH9_9ANNE</name>
<dbReference type="GO" id="GO:0016757">
    <property type="term" value="F:glycosyltransferase activity"/>
    <property type="evidence" value="ECO:0007669"/>
    <property type="project" value="UniProtKB-UniRule"/>
</dbReference>
<dbReference type="PANTHER" id="PTHR21461:SF69">
    <property type="entry name" value="GLYCOSYLTRANSFERASE FAMILY 92 PROTEIN"/>
    <property type="match status" value="1"/>
</dbReference>
<comment type="subcellular location">
    <subcellularLocation>
        <location evidence="1">Membrane</location>
        <topology evidence="1">Single-pass membrane protein</topology>
    </subcellularLocation>
</comment>
<gene>
    <name evidence="9" type="ORF">LSH36_291g00009</name>
</gene>
<keyword evidence="7 8" id="KW-0472">Membrane</keyword>
<dbReference type="InterPro" id="IPR008166">
    <property type="entry name" value="Glyco_transf_92"/>
</dbReference>
<protein>
    <recommendedName>
        <fullName evidence="8">Glycosyltransferase family 92 protein</fullName>
        <ecNumber evidence="8">2.4.1.-</ecNumber>
    </recommendedName>
</protein>
<keyword evidence="6 8" id="KW-1133">Transmembrane helix</keyword>
<feature type="transmembrane region" description="Helical" evidence="8">
    <location>
        <begin position="6"/>
        <end position="24"/>
    </location>
</feature>